<dbReference type="GO" id="GO:0071007">
    <property type="term" value="C:U2-type catalytic step 2 spliceosome"/>
    <property type="evidence" value="ECO:0007669"/>
    <property type="project" value="TreeGrafter"/>
</dbReference>
<feature type="domain" description="C3H1-type" evidence="15">
    <location>
        <begin position="62"/>
        <end position="89"/>
    </location>
</feature>
<evidence type="ECO:0000256" key="5">
    <source>
        <dbReference type="ARBA" id="ARBA00022728"/>
    </source>
</evidence>
<keyword evidence="9" id="KW-0508">mRNA splicing</keyword>
<dbReference type="GO" id="GO:0006397">
    <property type="term" value="P:mRNA processing"/>
    <property type="evidence" value="ECO:0007669"/>
    <property type="project" value="UniProtKB-KW"/>
</dbReference>
<keyword evidence="10" id="KW-0539">Nucleus</keyword>
<name>A0A4V1J216_9FUNG</name>
<evidence type="ECO:0000256" key="6">
    <source>
        <dbReference type="ARBA" id="ARBA00022771"/>
    </source>
</evidence>
<dbReference type="Proteomes" id="UP000278143">
    <property type="component" value="Unassembled WGS sequence"/>
</dbReference>
<keyword evidence="7 13" id="KW-0862">Zinc</keyword>
<dbReference type="OrthoDB" id="10251848at2759"/>
<dbReference type="InterPro" id="IPR000504">
    <property type="entry name" value="RRM_dom"/>
</dbReference>
<keyword evidence="6 13" id="KW-0863">Zinc-finger</keyword>
<dbReference type="GO" id="GO:0036002">
    <property type="term" value="F:pre-mRNA binding"/>
    <property type="evidence" value="ECO:0007669"/>
    <property type="project" value="TreeGrafter"/>
</dbReference>
<evidence type="ECO:0000256" key="2">
    <source>
        <dbReference type="ARBA" id="ARBA00008024"/>
    </source>
</evidence>
<keyword evidence="17" id="KW-1185">Reference proteome</keyword>
<keyword evidence="11" id="KW-0131">Cell cycle</keyword>
<dbReference type="AlphaFoldDB" id="A0A4V1J216"/>
<dbReference type="SMART" id="SM00360">
    <property type="entry name" value="RRM"/>
    <property type="match status" value="1"/>
</dbReference>
<gene>
    <name evidence="16" type="ORF">SYNPS1DRAFT_10183</name>
</gene>
<evidence type="ECO:0000259" key="15">
    <source>
        <dbReference type="PROSITE" id="PS50103"/>
    </source>
</evidence>
<sequence>QVDPSVFAARRRAQVQAGSVYNIWYNKWAGGDSWGDNRQARLRAETRVNIARDSGETIGSRNPEAYFCVFFAHGCCPKGYQCQFLHRIPRPSDRKERARDCFGRDRWGTLRDDMGGTGSFMRENHTLYIGRIGRSDDLEGMVRRHMQEFGEIERIKLLPSKGVAFVTYKDRLNAEFAKEALMDQTMDNNEVGTLAWS</sequence>
<dbReference type="SUPFAM" id="SSF54928">
    <property type="entry name" value="RNA-binding domain, RBD"/>
    <property type="match status" value="1"/>
</dbReference>
<evidence type="ECO:0000256" key="7">
    <source>
        <dbReference type="ARBA" id="ARBA00022833"/>
    </source>
</evidence>
<evidence type="ECO:0000256" key="11">
    <source>
        <dbReference type="ARBA" id="ARBA00023306"/>
    </source>
</evidence>
<reference evidence="17" key="1">
    <citation type="journal article" date="2018" name="Nat. Microbiol.">
        <title>Leveraging single-cell genomics to expand the fungal tree of life.</title>
        <authorList>
            <person name="Ahrendt S.R."/>
            <person name="Quandt C.A."/>
            <person name="Ciobanu D."/>
            <person name="Clum A."/>
            <person name="Salamov A."/>
            <person name="Andreopoulos B."/>
            <person name="Cheng J.F."/>
            <person name="Woyke T."/>
            <person name="Pelin A."/>
            <person name="Henrissat B."/>
            <person name="Reynolds N.K."/>
            <person name="Benny G.L."/>
            <person name="Smith M.E."/>
            <person name="James T.Y."/>
            <person name="Grigoriev I.V."/>
        </authorList>
    </citation>
    <scope>NUCLEOTIDE SEQUENCE [LARGE SCALE GENOMIC DNA]</scope>
    <source>
        <strain evidence="17">Benny S71-1</strain>
    </source>
</reference>
<dbReference type="InterPro" id="IPR032297">
    <property type="entry name" value="Torus"/>
</dbReference>
<feature type="non-terminal residue" evidence="16">
    <location>
        <position position="197"/>
    </location>
</feature>
<keyword evidence="4 13" id="KW-0479">Metal-binding</keyword>
<evidence type="ECO:0000256" key="10">
    <source>
        <dbReference type="ARBA" id="ARBA00023242"/>
    </source>
</evidence>
<dbReference type="InterPro" id="IPR039171">
    <property type="entry name" value="Cwc2/Slt11"/>
</dbReference>
<dbReference type="Pfam" id="PF16131">
    <property type="entry name" value="Torus"/>
    <property type="match status" value="1"/>
</dbReference>
<organism evidence="16 17">
    <name type="scientific">Syncephalis pseudoplumigaleata</name>
    <dbReference type="NCBI Taxonomy" id="1712513"/>
    <lineage>
        <taxon>Eukaryota</taxon>
        <taxon>Fungi</taxon>
        <taxon>Fungi incertae sedis</taxon>
        <taxon>Zoopagomycota</taxon>
        <taxon>Zoopagomycotina</taxon>
        <taxon>Zoopagomycetes</taxon>
        <taxon>Zoopagales</taxon>
        <taxon>Piptocephalidaceae</taxon>
        <taxon>Syncephalis</taxon>
    </lineage>
</organism>
<dbReference type="GO" id="GO:0071006">
    <property type="term" value="C:U2-type catalytic step 1 spliceosome"/>
    <property type="evidence" value="ECO:0007669"/>
    <property type="project" value="TreeGrafter"/>
</dbReference>
<dbReference type="InterPro" id="IPR035979">
    <property type="entry name" value="RBD_domain_sf"/>
</dbReference>
<evidence type="ECO:0000256" key="1">
    <source>
        <dbReference type="ARBA" id="ARBA00004123"/>
    </source>
</evidence>
<comment type="similarity">
    <text evidence="2">Belongs to the RRM CWC2 family.</text>
</comment>
<dbReference type="InterPro" id="IPR012677">
    <property type="entry name" value="Nucleotide-bd_a/b_plait_sf"/>
</dbReference>
<evidence type="ECO:0000256" key="4">
    <source>
        <dbReference type="ARBA" id="ARBA00022723"/>
    </source>
</evidence>
<dbReference type="GO" id="GO:0000974">
    <property type="term" value="C:Prp19 complex"/>
    <property type="evidence" value="ECO:0007669"/>
    <property type="project" value="TreeGrafter"/>
</dbReference>
<dbReference type="InterPro" id="IPR036855">
    <property type="entry name" value="Znf_CCCH_sf"/>
</dbReference>
<dbReference type="GO" id="GO:0008380">
    <property type="term" value="P:RNA splicing"/>
    <property type="evidence" value="ECO:0007669"/>
    <property type="project" value="UniProtKB-KW"/>
</dbReference>
<dbReference type="Gene3D" id="3.30.70.330">
    <property type="match status" value="1"/>
</dbReference>
<evidence type="ECO:0000313" key="16">
    <source>
        <dbReference type="EMBL" id="RKP26989.1"/>
    </source>
</evidence>
<evidence type="ECO:0000256" key="8">
    <source>
        <dbReference type="ARBA" id="ARBA00022884"/>
    </source>
</evidence>
<comment type="subcellular location">
    <subcellularLocation>
        <location evidence="1">Nucleus</location>
    </subcellularLocation>
</comment>
<protein>
    <recommendedName>
        <fullName evidence="18">Pre-mRNA-splicing factor cwc2</fullName>
    </recommendedName>
</protein>
<evidence type="ECO:0000256" key="3">
    <source>
        <dbReference type="ARBA" id="ARBA00022664"/>
    </source>
</evidence>
<keyword evidence="8 12" id="KW-0694">RNA-binding</keyword>
<dbReference type="GO" id="GO:0017070">
    <property type="term" value="F:U6 snRNA binding"/>
    <property type="evidence" value="ECO:0007669"/>
    <property type="project" value="TreeGrafter"/>
</dbReference>
<dbReference type="PANTHER" id="PTHR14089">
    <property type="entry name" value="PRE-MRNA-SPLICING FACTOR RBM22"/>
    <property type="match status" value="1"/>
</dbReference>
<feature type="domain" description="RRM" evidence="14">
    <location>
        <begin position="125"/>
        <end position="197"/>
    </location>
</feature>
<dbReference type="Pfam" id="PF00076">
    <property type="entry name" value="RRM_1"/>
    <property type="match status" value="1"/>
</dbReference>
<evidence type="ECO:0008006" key="18">
    <source>
        <dbReference type="Google" id="ProtNLM"/>
    </source>
</evidence>
<dbReference type="InterPro" id="IPR000571">
    <property type="entry name" value="Znf_CCCH"/>
</dbReference>
<evidence type="ECO:0000256" key="12">
    <source>
        <dbReference type="PROSITE-ProRule" id="PRU00176"/>
    </source>
</evidence>
<evidence type="ECO:0000256" key="9">
    <source>
        <dbReference type="ARBA" id="ARBA00023187"/>
    </source>
</evidence>
<keyword evidence="3" id="KW-0507">mRNA processing</keyword>
<feature type="zinc finger region" description="C3H1-type" evidence="13">
    <location>
        <begin position="62"/>
        <end position="89"/>
    </location>
</feature>
<keyword evidence="5" id="KW-0747">Spliceosome</keyword>
<dbReference type="PROSITE" id="PS50103">
    <property type="entry name" value="ZF_C3H1"/>
    <property type="match status" value="1"/>
</dbReference>
<dbReference type="PANTHER" id="PTHR14089:SF2">
    <property type="entry name" value="PRE-MRNA-SPLICING FACTOR CWC2"/>
    <property type="match status" value="1"/>
</dbReference>
<dbReference type="EMBL" id="KZ989292">
    <property type="protein sequence ID" value="RKP26989.1"/>
    <property type="molecule type" value="Genomic_DNA"/>
</dbReference>
<proteinExistence type="inferred from homology"/>
<evidence type="ECO:0000313" key="17">
    <source>
        <dbReference type="Proteomes" id="UP000278143"/>
    </source>
</evidence>
<evidence type="ECO:0000256" key="13">
    <source>
        <dbReference type="PROSITE-ProRule" id="PRU00723"/>
    </source>
</evidence>
<dbReference type="GO" id="GO:0008270">
    <property type="term" value="F:zinc ion binding"/>
    <property type="evidence" value="ECO:0007669"/>
    <property type="project" value="UniProtKB-KW"/>
</dbReference>
<feature type="non-terminal residue" evidence="16">
    <location>
        <position position="1"/>
    </location>
</feature>
<evidence type="ECO:0000259" key="14">
    <source>
        <dbReference type="PROSITE" id="PS50102"/>
    </source>
</evidence>
<dbReference type="PROSITE" id="PS50102">
    <property type="entry name" value="RRM"/>
    <property type="match status" value="1"/>
</dbReference>
<dbReference type="SUPFAM" id="SSF90229">
    <property type="entry name" value="CCCH zinc finger"/>
    <property type="match status" value="1"/>
</dbReference>
<accession>A0A4V1J216</accession>